<name>D6ZZW4_ANCN5</name>
<evidence type="ECO:0000313" key="2">
    <source>
        <dbReference type="Proteomes" id="UP000006633"/>
    </source>
</evidence>
<keyword evidence="2" id="KW-1185">Reference proteome</keyword>
<reference evidence="1 2" key="1">
    <citation type="journal article" date="2012" name="Stand. Genomic Sci.">
        <title>Complete genome sequence of the facultatively chemolithoautotrophic and methylotrophic alpha Proteobacterium Starkeya novella type strain (ATCC 8093(T)).</title>
        <authorList>
            <person name="Kappler U."/>
            <person name="Davenport K."/>
            <person name="Beatson S."/>
            <person name="Lucas S."/>
            <person name="Lapidus A."/>
            <person name="Copeland A."/>
            <person name="Berry K.W."/>
            <person name="Glavina Del Rio T."/>
            <person name="Hammon N."/>
            <person name="Dalin E."/>
            <person name="Tice H."/>
            <person name="Pitluck S."/>
            <person name="Richardson P."/>
            <person name="Bruce D."/>
            <person name="Goodwin L.A."/>
            <person name="Han C."/>
            <person name="Tapia R."/>
            <person name="Detter J.C."/>
            <person name="Chang Y.J."/>
            <person name="Jeffries C.D."/>
            <person name="Land M."/>
            <person name="Hauser L."/>
            <person name="Kyrpides N.C."/>
            <person name="Goker M."/>
            <person name="Ivanova N."/>
            <person name="Klenk H.P."/>
            <person name="Woyke T."/>
        </authorList>
    </citation>
    <scope>NUCLEOTIDE SEQUENCE [LARGE SCALE GENOMIC DNA]</scope>
    <source>
        <strain evidence="2">ATCC 8093 / DSM 506 / JCM 20403 / CCM 1077 / IAM 12100 / NBRC 12443 / NCIMB 10456</strain>
    </source>
</reference>
<dbReference type="HOGENOM" id="CLU_2398162_0_0_5"/>
<dbReference type="RefSeq" id="WP_013164883.1">
    <property type="nucleotide sequence ID" value="NC_014217.1"/>
</dbReference>
<sequence length="93" mass="10276">MGITHTAAMQPYEIIRKNITKVGPDWQIAPDQPPVDMRVWSGFVAFVPGDRAEIKKRVDAVRISFTADLLPAEGGVWVLAGYSDLAKILKALR</sequence>
<organism evidence="1 2">
    <name type="scientific">Ancylobacter novellus (strain ATCC 8093 / DSM 506 / JCM 20403 / CCM 1077 / IAM 12100 / NBRC 12443 / NCIMB 10456)</name>
    <name type="common">Starkeya novella</name>
    <dbReference type="NCBI Taxonomy" id="639283"/>
    <lineage>
        <taxon>Bacteria</taxon>
        <taxon>Pseudomonadati</taxon>
        <taxon>Pseudomonadota</taxon>
        <taxon>Alphaproteobacteria</taxon>
        <taxon>Hyphomicrobiales</taxon>
        <taxon>Xanthobacteraceae</taxon>
        <taxon>Ancylobacter</taxon>
    </lineage>
</organism>
<evidence type="ECO:0000313" key="1">
    <source>
        <dbReference type="EMBL" id="ADH87378.1"/>
    </source>
</evidence>
<dbReference type="EMBL" id="CP002026">
    <property type="protein sequence ID" value="ADH87378.1"/>
    <property type="molecule type" value="Genomic_DNA"/>
</dbReference>
<dbReference type="AlphaFoldDB" id="D6ZZW4"/>
<dbReference type="Proteomes" id="UP000006633">
    <property type="component" value="Chromosome"/>
</dbReference>
<proteinExistence type="predicted"/>
<gene>
    <name evidence="1" type="ordered locus">Snov_0041</name>
</gene>
<protein>
    <submittedName>
        <fullName evidence="1">Uncharacterized protein</fullName>
    </submittedName>
</protein>
<dbReference type="KEGG" id="sno:Snov_0041"/>
<accession>D6ZZW4</accession>
<dbReference type="STRING" id="639283.Snov_0041"/>